<dbReference type="PROSITE" id="PS50290">
    <property type="entry name" value="PI3_4_KINASE_3"/>
    <property type="match status" value="1"/>
</dbReference>
<keyword evidence="13 20" id="KW-0067">ATP-binding</keyword>
<comment type="catalytic activity">
    <reaction evidence="18 20">
        <text>L-threonyl-[protein] + ATP = O-phospho-L-threonyl-[protein] + ADP + H(+)</text>
        <dbReference type="Rhea" id="RHEA:46608"/>
        <dbReference type="Rhea" id="RHEA-COMP:11060"/>
        <dbReference type="Rhea" id="RHEA-COMP:11605"/>
        <dbReference type="ChEBI" id="CHEBI:15378"/>
        <dbReference type="ChEBI" id="CHEBI:30013"/>
        <dbReference type="ChEBI" id="CHEBI:30616"/>
        <dbReference type="ChEBI" id="CHEBI:61977"/>
        <dbReference type="ChEBI" id="CHEBI:456216"/>
        <dbReference type="EC" id="2.7.11.1"/>
    </reaction>
</comment>
<dbReference type="SMART" id="SM01343">
    <property type="entry name" value="FATC"/>
    <property type="match status" value="1"/>
</dbReference>
<dbReference type="GO" id="GO:0005634">
    <property type="term" value="C:nucleus"/>
    <property type="evidence" value="ECO:0007669"/>
    <property type="project" value="UniProtKB-SubCell"/>
</dbReference>
<dbReference type="SMART" id="SM00146">
    <property type="entry name" value="PI3Kc"/>
    <property type="match status" value="1"/>
</dbReference>
<evidence type="ECO:0000256" key="5">
    <source>
        <dbReference type="ARBA" id="ARBA00012513"/>
    </source>
</evidence>
<dbReference type="InterPro" id="IPR021668">
    <property type="entry name" value="TAN"/>
</dbReference>
<dbReference type="InterPro" id="IPR038980">
    <property type="entry name" value="ATM_plant"/>
</dbReference>
<keyword evidence="14 20" id="KW-0156">Chromatin regulator</keyword>
<feature type="region of interest" description="Disordered" evidence="21">
    <location>
        <begin position="2883"/>
        <end position="2915"/>
    </location>
</feature>
<dbReference type="PANTHER" id="PTHR37079">
    <property type="entry name" value="SERINE/THREONINE-PROTEIN KINASE ATM"/>
    <property type="match status" value="1"/>
</dbReference>
<evidence type="ECO:0000256" key="19">
    <source>
        <dbReference type="ARBA" id="ARBA00048679"/>
    </source>
</evidence>
<gene>
    <name evidence="25" type="ORF">BP6252_00696</name>
</gene>
<sequence length="2969" mass="332268">MGPPNGDKGEVRLDMVLDAIREGNQKQRTEGLKDLKTIFDKPHRAANVDGLTDKSYHRIFEVIFKVVLVEKKSFLAAKKTTTVTALTRLTDSADVVRVIVRAGASRLRTKTVQAVIDHITQTLPTANGEYCAPLSQHYLRALGAVLEPKPNVEHLKRSTWLDVVDFCLLGVRQYLDEVESEPSGISRSFSDADFSHASRSQNRTPRNAVSQKQVSAISRRNAEDLLQCLFSLVTSPNAPILEREDPITSCVLVFLRSQSTSVSHAHQLAFSIMNTIIPLIHADRITLCQSIAQDVVPIITRFWQAKTVAKDEMLNSVRDEMLILLFNIQLFLERLVLNEAGDVVLQLSDLLQVLKTEYSRRSGRDRLQLDDIEMAEDAKTPAHHDTPLHLNLFQLRPHNPKSERNWANVQVIGILQYLLHLNDTARRSRSDDIDDFDDDNEQPRKRQRLTLASRPITDTLRSDEEDVRASELQILLFFLQSSQLSADTLQDLLRLLVGFVADKRGNIDSWALLCIASCTYQKAVASCVLVDWTQFWYAGLRCVTLSTTCRAASVQLHSLLANGLLQYHEISEDVSAMITAADVSGPAVLCDSSALLMMHLLHVRVSEVPGASLQACQHVMRWLFDKWKACQFIIASSAPKLTVAAERSLVVNYVHPHGILDLLRTTLGLPRSNLRSAISTPCGSIGQAWRRFSMSRETSYYLLLLDREPQGDNHCQNCPSYASPESTVFTLDTSHFREIRKLMLELLLLKVEAFLHQWTTNSGDSSSYVTLDSLKTVVQTCLCALLLVPHMNGCPASQFQGFLNAVKDLVRVIFQSLKDTDITNPQGSQAIFETLLQSVCYYIPTPTSTNILEFSELQPNMLGFLIDLNEEVNRRQSSMDEDAAIDDDLMDIDDEFSTQKSLSRAETQRALLPREILALDSSHRSFQRLITGRLALTVAMAKSPETPGVVPSSFMDHLLSLESEELLFCHQLLLNIIHSDLTLTEEDAVRLVQQLGALLMSNEYERCEIAQCLCAEVLLGTVSTWTLNGSALTESAIDIYTWFIEVALDKDITSPKVQKDLANLLLRLHRIDPKFWETMAVPSPRTGLLKIIESSNASVKFHVGKQLSSIFERYLLKDHEKLFLDVLEQLPSDPDWLEGIAYRLNVIANIGSAWPTLLRRCIYHIVEAPGNIPGCVPYAKRCLLVLSSALGVESPRELFTLFASQILFTWLEVSAIHTLPYQIFGFHSLEDLIEESREEMVALMIMRGQEEAIDAIAGIIGISIHDLVRIGFSKAMAYSVAQDFGTKPTTKGSQQVRSETRLRNMVGKDSFLEYVNIHFVDIIATLFDVIDIHQESSLEKYLGLDPQYSQAAGILRDIRTMSTSTVDLPASQQPHFRAKYLKDEIHRICSRTMHEIHAIYTPALTISIARRLFDTIHPALGPLHACAVLRKIRVLIAMSGTTACNGYPLEMLLHSLRPFITRSECAGDAIGMVRYLLEAGREHLQHEPTFLAGIMLSMLAPLRAFLQSTQPSTTQESQYRATISKAQEFHKWLGQYLTLYNSPSLSESQKERLLSMLEFAHRIRARGNGEPGSPESSLLKTLLEDEQSTKALLSPTSRNLALKHLSSNFQCPASFRSDILGSDDAAISTAASVWKSCREGAGDEYLAWAARVLGRAFAASGHIHQELLKESSVKQMKELTVNSKDVPASRISLLGLVHALTLGDDHRAAGLAESALRAIVSTSDGLDDDICRHALSKHFYSSCQWSPYHIPPSDTAEKSGNGSEEGSLFLQRDALSHHHWVRNVSIWLTRSVSGDPLLNALDLIVEGVMGFAEKAFPFILHIVLLAEVDGQQKIRSRFSRALGQWLDTSNDKANLKLLINSILYLRTQPLPHEKSSADRANWLEIDHIKAASAAAKCGMYKTALLFVEEYQSAPTKSSRKSSSFRSVPEITNVPAELLLDIFRNIDDPDLYYGVQQDPSLETILSRLEYENDGAKSLAFRSAQYDDHLRGHNFASAHDVQSLVHALDVLNLSGLSHTLLQGQQTAGMSKTSLDSMFRTARKLEQWDIPVPNNHQNNAVTVYKAFQAVHVASDRSSITATLNEVFCNTMLKLTQEDLNADALHDSLRSLAVLTELDEVVSCQGSEQFEEMLARFEGRSSWMRTGRFDDMSQILSCRGTTLSTLSQQPRLHDMTKIKPEDTRLVQVQTSLLSSSLHRSHNALQESLAVATTLMSLVAPCQTLGLSIEATAQLEAANALWDQGEMTSSIGMLKILDKDSTIRKQTLPVGRSELLSKIGYQVSVAKLEKPDHIIEKYLEPSLKELKGETSGSEAGQVFHQFALFCDQQLEDPDSLEDLKRLEKLSEMKENEVNELAKLYRTASTARDKERYRGHSTKAKQWLKLDQQELQRQIGNRDEFLRQSLENYLLALAACDDHDHNALRFSAMWLQHSENQIANQAVSKYLNNVPSRKFASLTNQLTSRLLDSDATFQQLLFGLVMRICTDHPFHGMYQIFAGISTRANQKDDTAVSRLRAMRKVDSQLTQDSKVASTWTAIVTTNKAYCRLAAEKDDEKYKGGRKIAIRDSPTATVLRNILAKFRIPPPTMQIEIAADLNYSKVPIMTGLDPTMSIATGVSAPKIITAIGSNGRRFRQLVKGGNDDLRQDAIMEQVFAQVSELLKADRSSRRRNLSIRTYKVLPLTASAGVIEFVPNTMPLHDYLMPAHERYYPKDLKGNVCRREIGEVQTKPLEVRIAKFRSVTERFHPVMRYFFTEKFDDPDEWFNKRLAYTRSTAAISILGYVLGLGDRHGHNILLDADSGEVVHIDLGVAFEMGRVLPVPELVPFRLTRDIVDGMGITKTEGVFRRCCEFTLDALRKEVYSIMTILDVLRYDPLYSWSISPVRLAKLQDAQSDAPEPDPSAPGEASEKAKQTVNEPSEADRALTVVNKKLSKTLSVQATVNDLINQATDERNLAVLYSGKSLFQATSPASMSWD</sequence>
<evidence type="ECO:0000259" key="22">
    <source>
        <dbReference type="PROSITE" id="PS50290"/>
    </source>
</evidence>
<dbReference type="EC" id="2.7.11.1" evidence="5 20"/>
<evidence type="ECO:0000313" key="25">
    <source>
        <dbReference type="EMBL" id="RDW88664.1"/>
    </source>
</evidence>
<dbReference type="PROSITE" id="PS51189">
    <property type="entry name" value="FAT"/>
    <property type="match status" value="1"/>
</dbReference>
<dbReference type="GO" id="GO:0106310">
    <property type="term" value="F:protein serine kinase activity"/>
    <property type="evidence" value="ECO:0007669"/>
    <property type="project" value="RHEA"/>
</dbReference>
<reference evidence="25 26" key="1">
    <citation type="journal article" date="2018" name="IMA Fungus">
        <title>IMA Genome-F 9: Draft genome sequence of Annulohypoxylon stygium, Aspergillus mulundensis, Berkeleyomyces basicola (syn. Thielaviopsis basicola), Ceratocystis smalleyi, two Cercospora beticola strains, Coleophoma cylindrospora, Fusarium fracticaudum, Phialophora cf. hyalina, and Morchella septimelata.</title>
        <authorList>
            <person name="Wingfield B.D."/>
            <person name="Bills G.F."/>
            <person name="Dong Y."/>
            <person name="Huang W."/>
            <person name="Nel W.J."/>
            <person name="Swalarsk-Parry B.S."/>
            <person name="Vaghefi N."/>
            <person name="Wilken P.M."/>
            <person name="An Z."/>
            <person name="de Beer Z.W."/>
            <person name="De Vos L."/>
            <person name="Chen L."/>
            <person name="Duong T.A."/>
            <person name="Gao Y."/>
            <person name="Hammerbacher A."/>
            <person name="Kikkert J.R."/>
            <person name="Li Y."/>
            <person name="Li H."/>
            <person name="Li K."/>
            <person name="Li Q."/>
            <person name="Liu X."/>
            <person name="Ma X."/>
            <person name="Naidoo K."/>
            <person name="Pethybridge S.J."/>
            <person name="Sun J."/>
            <person name="Steenkamp E.T."/>
            <person name="van der Nest M.A."/>
            <person name="van Wyk S."/>
            <person name="Wingfield M.J."/>
            <person name="Xiong C."/>
            <person name="Yue Q."/>
            <person name="Zhang X."/>
        </authorList>
    </citation>
    <scope>NUCLEOTIDE SEQUENCE [LARGE SCALE GENOMIC DNA]</scope>
    <source>
        <strain evidence="25 26">BP6252</strain>
    </source>
</reference>
<dbReference type="Proteomes" id="UP000256645">
    <property type="component" value="Unassembled WGS sequence"/>
</dbReference>
<dbReference type="Gene3D" id="1.10.1070.11">
    <property type="entry name" value="Phosphatidylinositol 3-/4-kinase, catalytic domain"/>
    <property type="match status" value="1"/>
</dbReference>
<dbReference type="SUPFAM" id="SSF56112">
    <property type="entry name" value="Protein kinase-like (PK-like)"/>
    <property type="match status" value="1"/>
</dbReference>
<dbReference type="Pfam" id="PF11640">
    <property type="entry name" value="TAN"/>
    <property type="match status" value="1"/>
</dbReference>
<keyword evidence="10 20" id="KW-0547">Nucleotide-binding</keyword>
<evidence type="ECO:0000256" key="21">
    <source>
        <dbReference type="SAM" id="MobiDB-lite"/>
    </source>
</evidence>
<evidence type="ECO:0000256" key="4">
    <source>
        <dbReference type="ARBA" id="ARBA00011370"/>
    </source>
</evidence>
<evidence type="ECO:0000256" key="9">
    <source>
        <dbReference type="ARBA" id="ARBA00022679"/>
    </source>
</evidence>
<comment type="subunit">
    <text evidence="4">Associates with DNA double-strand breaks.</text>
</comment>
<name>A0A3D8SR17_9HELO</name>
<evidence type="ECO:0000256" key="6">
    <source>
        <dbReference type="ARBA" id="ARBA00014619"/>
    </source>
</evidence>
<dbReference type="GO" id="GO:0006325">
    <property type="term" value="P:chromatin organization"/>
    <property type="evidence" value="ECO:0007669"/>
    <property type="project" value="UniProtKB-KW"/>
</dbReference>
<dbReference type="GO" id="GO:0006281">
    <property type="term" value="P:DNA repair"/>
    <property type="evidence" value="ECO:0007669"/>
    <property type="project" value="InterPro"/>
</dbReference>
<dbReference type="PROSITE" id="PS00916">
    <property type="entry name" value="PI3_4_KINASE_2"/>
    <property type="match status" value="1"/>
</dbReference>
<dbReference type="SMART" id="SM01342">
    <property type="entry name" value="TAN"/>
    <property type="match status" value="1"/>
</dbReference>
<dbReference type="GO" id="GO:0005524">
    <property type="term" value="F:ATP binding"/>
    <property type="evidence" value="ECO:0007669"/>
    <property type="project" value="UniProtKB-KW"/>
</dbReference>
<comment type="catalytic activity">
    <reaction evidence="19">
        <text>L-seryl-[protein] + ATP = O-phospho-L-seryl-[protein] + ADP + H(+)</text>
        <dbReference type="Rhea" id="RHEA:17989"/>
        <dbReference type="Rhea" id="RHEA-COMP:9863"/>
        <dbReference type="Rhea" id="RHEA-COMP:11604"/>
        <dbReference type="ChEBI" id="CHEBI:15378"/>
        <dbReference type="ChEBI" id="CHEBI:29999"/>
        <dbReference type="ChEBI" id="CHEBI:30616"/>
        <dbReference type="ChEBI" id="CHEBI:83421"/>
        <dbReference type="ChEBI" id="CHEBI:456216"/>
        <dbReference type="EC" id="2.7.11.1"/>
    </reaction>
</comment>
<comment type="function">
    <text evidence="17 20">Serine/threonine protein kinase which activates checkpoint signaling upon genotoxic stresses such as ionizing radiation (IR), ultraviolet light (UV), or DNA replication stalling, thereby acting as a DNA damage sensor. Recognizes the substrate consensus sequence [ST]-Q. Phosphorylates histone H2A to form H2AS128ph (gamma-H2A) at sites of DNA damage, involved in the regulation of DNA damage response mechanism. Required for the control of telomere length and genome stability.</text>
</comment>
<dbReference type="EMBL" id="PDLM01000001">
    <property type="protein sequence ID" value="RDW88664.1"/>
    <property type="molecule type" value="Genomic_DNA"/>
</dbReference>
<evidence type="ECO:0000313" key="26">
    <source>
        <dbReference type="Proteomes" id="UP000256645"/>
    </source>
</evidence>
<dbReference type="GO" id="GO:0004674">
    <property type="term" value="F:protein serine/threonine kinase activity"/>
    <property type="evidence" value="ECO:0007669"/>
    <property type="project" value="UniProtKB-KW"/>
</dbReference>
<dbReference type="Pfam" id="PF00454">
    <property type="entry name" value="PI3_PI4_kinase"/>
    <property type="match status" value="1"/>
</dbReference>
<dbReference type="InterPro" id="IPR014009">
    <property type="entry name" value="PIK_FAT"/>
</dbReference>
<feature type="domain" description="FAT" evidence="23">
    <location>
        <begin position="1889"/>
        <end position="2496"/>
    </location>
</feature>
<evidence type="ECO:0000256" key="1">
    <source>
        <dbReference type="ARBA" id="ARBA00004123"/>
    </source>
</evidence>
<dbReference type="FunFam" id="3.30.1010.10:FF:000019">
    <property type="entry name" value="Serine/threonine-protein kinase Tel1"/>
    <property type="match status" value="1"/>
</dbReference>
<keyword evidence="26" id="KW-1185">Reference proteome</keyword>
<keyword evidence="8 20" id="KW-0723">Serine/threonine-protein kinase</keyword>
<dbReference type="GO" id="GO:0035556">
    <property type="term" value="P:intracellular signal transduction"/>
    <property type="evidence" value="ECO:0007669"/>
    <property type="project" value="UniProtKB-ARBA"/>
</dbReference>
<keyword evidence="11 20" id="KW-0227">DNA damage</keyword>
<evidence type="ECO:0000259" key="24">
    <source>
        <dbReference type="PROSITE" id="PS51190"/>
    </source>
</evidence>
<dbReference type="CDD" id="cd05171">
    <property type="entry name" value="PIKKc_ATM"/>
    <property type="match status" value="1"/>
</dbReference>
<keyword evidence="16 20" id="KW-0539">Nucleus</keyword>
<protein>
    <recommendedName>
        <fullName evidence="6 20">Serine/threonine-protein kinase Tel1</fullName>
        <ecNumber evidence="5 20">2.7.11.1</ecNumber>
    </recommendedName>
</protein>
<dbReference type="PROSITE" id="PS51190">
    <property type="entry name" value="FATC"/>
    <property type="match status" value="1"/>
</dbReference>
<dbReference type="InterPro" id="IPR036940">
    <property type="entry name" value="PI3/4_kinase_cat_sf"/>
</dbReference>
<dbReference type="InterPro" id="IPR018936">
    <property type="entry name" value="PI3/4_kinase_CS"/>
</dbReference>
<evidence type="ECO:0000256" key="13">
    <source>
        <dbReference type="ARBA" id="ARBA00022840"/>
    </source>
</evidence>
<dbReference type="InterPro" id="IPR011009">
    <property type="entry name" value="Kinase-like_dom_sf"/>
</dbReference>
<evidence type="ECO:0000256" key="3">
    <source>
        <dbReference type="ARBA" id="ARBA00010769"/>
    </source>
</evidence>
<proteinExistence type="inferred from homology"/>
<dbReference type="InterPro" id="IPR000403">
    <property type="entry name" value="PI3/4_kinase_cat_dom"/>
</dbReference>
<accession>A0A3D8SR17</accession>
<dbReference type="STRING" id="1849047.A0A3D8SR17"/>
<evidence type="ECO:0000256" key="18">
    <source>
        <dbReference type="ARBA" id="ARBA00047899"/>
    </source>
</evidence>
<comment type="caution">
    <text evidence="25">The sequence shown here is derived from an EMBL/GenBank/DDBJ whole genome shotgun (WGS) entry which is preliminary data.</text>
</comment>
<keyword evidence="12 20" id="KW-0418">Kinase</keyword>
<keyword evidence="15 20" id="KW-0779">Telomere</keyword>
<comment type="subcellular location">
    <subcellularLocation>
        <location evidence="2 20">Chromosome</location>
        <location evidence="2 20">Telomere</location>
    </subcellularLocation>
    <subcellularLocation>
        <location evidence="1 20">Nucleus</location>
    </subcellularLocation>
</comment>
<dbReference type="Pfam" id="PF02260">
    <property type="entry name" value="FATC"/>
    <property type="match status" value="1"/>
</dbReference>
<evidence type="ECO:0000259" key="23">
    <source>
        <dbReference type="PROSITE" id="PS51189"/>
    </source>
</evidence>
<feature type="domain" description="FATC" evidence="24">
    <location>
        <begin position="2927"/>
        <end position="2969"/>
    </location>
</feature>
<dbReference type="InterPro" id="IPR003152">
    <property type="entry name" value="FATC_dom"/>
</dbReference>
<evidence type="ECO:0000256" key="16">
    <source>
        <dbReference type="ARBA" id="ARBA00023242"/>
    </source>
</evidence>
<comment type="similarity">
    <text evidence="3 20">Belongs to the PI3/PI4-kinase family. ATM subfamily.</text>
</comment>
<keyword evidence="7 20" id="KW-0158">Chromosome</keyword>
<keyword evidence="9 20" id="KW-0808">Transferase</keyword>
<dbReference type="GO" id="GO:0000781">
    <property type="term" value="C:chromosome, telomeric region"/>
    <property type="evidence" value="ECO:0007669"/>
    <property type="project" value="UniProtKB-SubCell"/>
</dbReference>
<dbReference type="Gene3D" id="3.30.1010.10">
    <property type="entry name" value="Phosphatidylinositol 3-kinase Catalytic Subunit, Chain A, domain 4"/>
    <property type="match status" value="1"/>
</dbReference>
<evidence type="ECO:0000256" key="17">
    <source>
        <dbReference type="ARBA" id="ARBA00025079"/>
    </source>
</evidence>
<evidence type="ECO:0000256" key="10">
    <source>
        <dbReference type="ARBA" id="ARBA00022741"/>
    </source>
</evidence>
<dbReference type="PROSITE" id="PS00915">
    <property type="entry name" value="PI3_4_KINASE_1"/>
    <property type="match status" value="1"/>
</dbReference>
<evidence type="ECO:0000256" key="12">
    <source>
        <dbReference type="ARBA" id="ARBA00022777"/>
    </source>
</evidence>
<dbReference type="OrthoDB" id="381190at2759"/>
<dbReference type="InterPro" id="IPR044107">
    <property type="entry name" value="PIKKc_ATM"/>
</dbReference>
<evidence type="ECO:0000256" key="7">
    <source>
        <dbReference type="ARBA" id="ARBA00022454"/>
    </source>
</evidence>
<evidence type="ECO:0000256" key="20">
    <source>
        <dbReference type="RuleBase" id="RU365027"/>
    </source>
</evidence>
<evidence type="ECO:0000256" key="11">
    <source>
        <dbReference type="ARBA" id="ARBA00022763"/>
    </source>
</evidence>
<evidence type="ECO:0000256" key="8">
    <source>
        <dbReference type="ARBA" id="ARBA00022527"/>
    </source>
</evidence>
<evidence type="ECO:0000256" key="2">
    <source>
        <dbReference type="ARBA" id="ARBA00004574"/>
    </source>
</evidence>
<dbReference type="PANTHER" id="PTHR37079:SF4">
    <property type="entry name" value="SERINE_THREONINE-PROTEIN KINASE ATM"/>
    <property type="match status" value="1"/>
</dbReference>
<feature type="domain" description="PI3K/PI4K catalytic" evidence="22">
    <location>
        <begin position="2601"/>
        <end position="2916"/>
    </location>
</feature>
<evidence type="ECO:0000256" key="14">
    <source>
        <dbReference type="ARBA" id="ARBA00022853"/>
    </source>
</evidence>
<organism evidence="25 26">
    <name type="scientific">Coleophoma cylindrospora</name>
    <dbReference type="NCBI Taxonomy" id="1849047"/>
    <lineage>
        <taxon>Eukaryota</taxon>
        <taxon>Fungi</taxon>
        <taxon>Dikarya</taxon>
        <taxon>Ascomycota</taxon>
        <taxon>Pezizomycotina</taxon>
        <taxon>Leotiomycetes</taxon>
        <taxon>Helotiales</taxon>
        <taxon>Dermateaceae</taxon>
        <taxon>Coleophoma</taxon>
    </lineage>
</organism>
<evidence type="ECO:0000256" key="15">
    <source>
        <dbReference type="ARBA" id="ARBA00022895"/>
    </source>
</evidence>